<protein>
    <submittedName>
        <fullName evidence="2">DNA primase [Bacillus pumilus ATCC 7061]</fullName>
    </submittedName>
</protein>
<evidence type="ECO:0000313" key="2">
    <source>
        <dbReference type="EMBL" id="CBI42021.1"/>
    </source>
</evidence>
<dbReference type="AlphaFoldDB" id="A0A9P1NGI3"/>
<evidence type="ECO:0000259" key="1">
    <source>
        <dbReference type="SMART" id="SM00493"/>
    </source>
</evidence>
<accession>A0A9P1NGI3</accession>
<evidence type="ECO:0000313" key="3">
    <source>
        <dbReference type="Proteomes" id="UP000006562"/>
    </source>
</evidence>
<dbReference type="Pfam" id="PF13155">
    <property type="entry name" value="Toprim_2"/>
    <property type="match status" value="1"/>
</dbReference>
<proteinExistence type="predicted"/>
<organism evidence="2 3">
    <name type="scientific">Bacillus amyloliquefaciens (strain ATCC 23350 / DSM 7 / BCRC 11601 / CCUG 28519 / NBRC 15535 / NRRL B-14393 / F)</name>
    <dbReference type="NCBI Taxonomy" id="692420"/>
    <lineage>
        <taxon>Bacteria</taxon>
        <taxon>Bacillati</taxon>
        <taxon>Bacillota</taxon>
        <taxon>Bacilli</taxon>
        <taxon>Bacillales</taxon>
        <taxon>Bacillaceae</taxon>
        <taxon>Bacillus</taxon>
        <taxon>Bacillus amyloliquefaciens group</taxon>
    </lineage>
</organism>
<dbReference type="KEGG" id="bao:BAMF_0895"/>
<reference evidence="3" key="2">
    <citation type="journal article" date="2011" name="J. Biotechnol.">
        <title>Genome sequence of B. amyloliquefaciens type strain DSM7(T) reveals differences to plant-associated B. amyloliquefaciens FZB42.</title>
        <authorList>
            <person name="Ruckert C."/>
            <person name="Blom J."/>
            <person name="Chen X."/>
            <person name="Reva O."/>
            <person name="Borriss R."/>
        </authorList>
    </citation>
    <scope>NUCLEOTIDE SEQUENCE [LARGE SCALE GENOMIC DNA]</scope>
    <source>
        <strain evidence="3">DSM 7</strain>
    </source>
</reference>
<dbReference type="SMART" id="SM00493">
    <property type="entry name" value="TOPRIM"/>
    <property type="match status" value="1"/>
</dbReference>
<feature type="domain" description="Toprim" evidence="1">
    <location>
        <begin position="213"/>
        <end position="284"/>
    </location>
</feature>
<gene>
    <name evidence="2" type="ordered locus">BAMF_0895</name>
</gene>
<dbReference type="EMBL" id="FN597644">
    <property type="protein sequence ID" value="CBI42021.1"/>
    <property type="molecule type" value="Genomic_DNA"/>
</dbReference>
<reference evidence="2 3" key="1">
    <citation type="journal article" date="2011" name="Int. J. Syst. Evol. Microbiol.">
        <title>Relationship of Bacillus amyloliquefaciens clades associated with strains DSM 7T and FZB42T: a proposal for Bacillus amyloliquefaciens subsp. amyloliquefaciens subsp. nov. and Bacillus amyloliquefaciens subsp. plantarum subsp. nov. based on complete genome sequence comparisons.</title>
        <authorList>
            <person name="Borriss R."/>
            <person name="Chen X.H."/>
            <person name="Rueckert C."/>
            <person name="Blom J."/>
            <person name="Becker A."/>
            <person name="Baumgarth B."/>
            <person name="Fan B."/>
            <person name="Pukall R."/>
            <person name="Schumann P."/>
            <person name="Sproer C."/>
            <person name="Junge H."/>
            <person name="Vater J."/>
            <person name="Puhler A."/>
            <person name="Klenk H.P."/>
        </authorList>
    </citation>
    <scope>NUCLEOTIDE SEQUENCE [LARGE SCALE GENOMIC DNA]</scope>
    <source>
        <strain evidence="3">DSM 7</strain>
    </source>
</reference>
<dbReference type="SUPFAM" id="SSF56731">
    <property type="entry name" value="DNA primase core"/>
    <property type="match status" value="1"/>
</dbReference>
<sequence>MPILNLGGRSVDVDIRYELEQFDWTRPTWGGERLLAASPFRYDRTPSFYVYLEDTVSAKAGYWGDSGAYDEEFARGGFVKLLAFLRGETEDDAIDYLLETYAPAAEGGRMALRLPKLKAVTKPEPLAESVLADTAPGANAYLTGRGIATAVQEEAGVSLAGNAVAIPWRLPNGRLANVKYRATKGKAFWYVKGGLPIRYLVYGMDLVYAQRIKSAVICEAEIDAMAWRSAGVPAIGTGGSTFNLQKADIIAQSPIEYLTVVTDNDKAGEKLRREIERYLSGKVRLAHGYITEVKDADELLIKRGTEALQDVYDRAEVVRNTLRLCSGIPVL</sequence>
<name>A0A9P1NGI3_BACAS</name>
<dbReference type="InterPro" id="IPR006171">
    <property type="entry name" value="TOPRIM_dom"/>
</dbReference>
<dbReference type="RefSeq" id="WP_013351516.1">
    <property type="nucleotide sequence ID" value="NC_014551.1"/>
</dbReference>
<dbReference type="Gene3D" id="3.40.1360.10">
    <property type="match status" value="1"/>
</dbReference>
<keyword evidence="3" id="KW-1185">Reference proteome</keyword>
<dbReference type="Proteomes" id="UP000006562">
    <property type="component" value="Chromosome"/>
</dbReference>